<evidence type="ECO:0000313" key="2">
    <source>
        <dbReference type="EMBL" id="SDH34022.1"/>
    </source>
</evidence>
<sequence length="93" mass="9898">MKVMSLKDGTPHYQGNPGYVAPQAVATPTRLSSVSAVRQPMAQQPGRDHANEDDEGLDPGTDSEPTSLPDEAPPVEPEDFDGNKAAMDPRQAI</sequence>
<evidence type="ECO:0000256" key="1">
    <source>
        <dbReference type="SAM" id="MobiDB-lite"/>
    </source>
</evidence>
<proteinExistence type="predicted"/>
<accession>A0A1G8BLA1</accession>
<reference evidence="2 3" key="1">
    <citation type="submission" date="2016-10" db="EMBL/GenBank/DDBJ databases">
        <authorList>
            <person name="de Groot N.N."/>
        </authorList>
    </citation>
    <scope>NUCLEOTIDE SEQUENCE [LARGE SCALE GENOMIC DNA]</scope>
    <source>
        <strain evidence="2 3">LMG 18387</strain>
    </source>
</reference>
<dbReference type="Proteomes" id="UP000198606">
    <property type="component" value="Unassembled WGS sequence"/>
</dbReference>
<protein>
    <submittedName>
        <fullName evidence="2">Uncharacterized protein</fullName>
    </submittedName>
</protein>
<organism evidence="2 3">
    <name type="scientific">Phytopseudomonas flavescens</name>
    <dbReference type="NCBI Taxonomy" id="29435"/>
    <lineage>
        <taxon>Bacteria</taxon>
        <taxon>Pseudomonadati</taxon>
        <taxon>Pseudomonadota</taxon>
        <taxon>Gammaproteobacteria</taxon>
        <taxon>Pseudomonadales</taxon>
        <taxon>Pseudomonadaceae</taxon>
        <taxon>Phytopseudomonas</taxon>
    </lineage>
</organism>
<dbReference type="AlphaFoldDB" id="A0A1G8BLA1"/>
<feature type="region of interest" description="Disordered" evidence="1">
    <location>
        <begin position="1"/>
        <end position="93"/>
    </location>
</feature>
<gene>
    <name evidence="2" type="ORF">SAMN05216588_10485</name>
</gene>
<evidence type="ECO:0000313" key="3">
    <source>
        <dbReference type="Proteomes" id="UP000198606"/>
    </source>
</evidence>
<name>A0A1G8BLA1_9GAMM</name>
<dbReference type="EMBL" id="FNDG01000004">
    <property type="protein sequence ID" value="SDH34022.1"/>
    <property type="molecule type" value="Genomic_DNA"/>
</dbReference>